<feature type="transmembrane region" description="Helical" evidence="9">
    <location>
        <begin position="78"/>
        <end position="97"/>
    </location>
</feature>
<feature type="transmembrane region" description="Helical" evidence="9">
    <location>
        <begin position="343"/>
        <end position="361"/>
    </location>
</feature>
<organism evidence="10 11">
    <name type="scientific">Natranaerobius trueperi</name>
    <dbReference type="NCBI Taxonomy" id="759412"/>
    <lineage>
        <taxon>Bacteria</taxon>
        <taxon>Bacillati</taxon>
        <taxon>Bacillota</taxon>
        <taxon>Clostridia</taxon>
        <taxon>Natranaerobiales</taxon>
        <taxon>Natranaerobiaceae</taxon>
        <taxon>Natranaerobius</taxon>
    </lineage>
</organism>
<dbReference type="GO" id="GO:0005304">
    <property type="term" value="F:L-valine transmembrane transporter activity"/>
    <property type="evidence" value="ECO:0007669"/>
    <property type="project" value="TreeGrafter"/>
</dbReference>
<feature type="transmembrane region" description="Helical" evidence="9">
    <location>
        <begin position="117"/>
        <end position="136"/>
    </location>
</feature>
<evidence type="ECO:0000256" key="2">
    <source>
        <dbReference type="ARBA" id="ARBA00008540"/>
    </source>
</evidence>
<keyword evidence="3 9" id="KW-0813">Transport</keyword>
<evidence type="ECO:0000256" key="8">
    <source>
        <dbReference type="ARBA" id="ARBA00023136"/>
    </source>
</evidence>
<dbReference type="PANTHER" id="PTHR30588:SF0">
    <property type="entry name" value="BRANCHED-CHAIN AMINO ACID PERMEASE BRNQ"/>
    <property type="match status" value="1"/>
</dbReference>
<feature type="transmembrane region" description="Helical" evidence="9">
    <location>
        <begin position="273"/>
        <end position="301"/>
    </location>
</feature>
<accession>A0A226BYI7</accession>
<gene>
    <name evidence="10" type="primary">brnQ</name>
    <name evidence="10" type="ORF">CDO51_10120</name>
</gene>
<feature type="transmembrane region" description="Helical" evidence="9">
    <location>
        <begin position="313"/>
        <end position="337"/>
    </location>
</feature>
<dbReference type="OrthoDB" id="9783920at2"/>
<feature type="transmembrane region" description="Helical" evidence="9">
    <location>
        <begin position="406"/>
        <end position="423"/>
    </location>
</feature>
<evidence type="ECO:0000256" key="7">
    <source>
        <dbReference type="ARBA" id="ARBA00022989"/>
    </source>
</evidence>
<feature type="transmembrane region" description="Helical" evidence="9">
    <location>
        <begin position="228"/>
        <end position="253"/>
    </location>
</feature>
<evidence type="ECO:0000256" key="4">
    <source>
        <dbReference type="ARBA" id="ARBA00022475"/>
    </source>
</evidence>
<dbReference type="Proteomes" id="UP000214588">
    <property type="component" value="Unassembled WGS sequence"/>
</dbReference>
<dbReference type="Pfam" id="PF05525">
    <property type="entry name" value="Branch_AA_trans"/>
    <property type="match status" value="1"/>
</dbReference>
<dbReference type="GO" id="GO:0015188">
    <property type="term" value="F:L-isoleucine transmembrane transporter activity"/>
    <property type="evidence" value="ECO:0007669"/>
    <property type="project" value="TreeGrafter"/>
</dbReference>
<protein>
    <recommendedName>
        <fullName evidence="9">Branched-chain amino acid transport system carrier protein</fullName>
    </recommendedName>
</protein>
<keyword evidence="6 9" id="KW-0029">Amino-acid transport</keyword>
<feature type="transmembrane region" description="Helical" evidence="9">
    <location>
        <begin position="9"/>
        <end position="27"/>
    </location>
</feature>
<comment type="caution">
    <text evidence="10">The sequence shown here is derived from an EMBL/GenBank/DDBJ whole genome shotgun (WGS) entry which is preliminary data.</text>
</comment>
<evidence type="ECO:0000313" key="10">
    <source>
        <dbReference type="EMBL" id="OWZ83177.1"/>
    </source>
</evidence>
<dbReference type="EMBL" id="NIQC01000025">
    <property type="protein sequence ID" value="OWZ83177.1"/>
    <property type="molecule type" value="Genomic_DNA"/>
</dbReference>
<feature type="transmembrane region" description="Helical" evidence="9">
    <location>
        <begin position="148"/>
        <end position="169"/>
    </location>
</feature>
<proteinExistence type="inferred from homology"/>
<evidence type="ECO:0000313" key="11">
    <source>
        <dbReference type="Proteomes" id="UP000214588"/>
    </source>
</evidence>
<keyword evidence="11" id="KW-1185">Reference proteome</keyword>
<evidence type="ECO:0000256" key="6">
    <source>
        <dbReference type="ARBA" id="ARBA00022970"/>
    </source>
</evidence>
<dbReference type="GO" id="GO:0015820">
    <property type="term" value="P:L-leucine transport"/>
    <property type="evidence" value="ECO:0007669"/>
    <property type="project" value="TreeGrafter"/>
</dbReference>
<keyword evidence="7 9" id="KW-1133">Transmembrane helix</keyword>
<keyword evidence="4" id="KW-1003">Cell membrane</keyword>
<dbReference type="NCBIfam" id="TIGR00796">
    <property type="entry name" value="livcs"/>
    <property type="match status" value="1"/>
</dbReference>
<feature type="transmembrane region" description="Helical" evidence="9">
    <location>
        <begin position="189"/>
        <end position="208"/>
    </location>
</feature>
<keyword evidence="5 9" id="KW-0812">Transmembrane</keyword>
<comment type="function">
    <text evidence="9">Component of the transport system for branched-chain amino acids.</text>
</comment>
<evidence type="ECO:0000256" key="3">
    <source>
        <dbReference type="ARBA" id="ARBA00022448"/>
    </source>
</evidence>
<feature type="transmembrane region" description="Helical" evidence="9">
    <location>
        <begin position="39"/>
        <end position="66"/>
    </location>
</feature>
<evidence type="ECO:0000256" key="5">
    <source>
        <dbReference type="ARBA" id="ARBA00022692"/>
    </source>
</evidence>
<keyword evidence="8 9" id="KW-0472">Membrane</keyword>
<dbReference type="GO" id="GO:0015818">
    <property type="term" value="P:isoleucine transport"/>
    <property type="evidence" value="ECO:0007669"/>
    <property type="project" value="TreeGrafter"/>
</dbReference>
<dbReference type="InterPro" id="IPR004685">
    <property type="entry name" value="Brnchd-chn_aa_trnsp_Livcs"/>
</dbReference>
<reference evidence="10 11" key="1">
    <citation type="submission" date="2017-06" db="EMBL/GenBank/DDBJ databases">
        <title>Draft Genome Sequence of Natranaerobius trueperi halophilic, alkalithermophilic bacteria from soda lakes.</title>
        <authorList>
            <person name="Zhao B."/>
        </authorList>
    </citation>
    <scope>NUCLEOTIDE SEQUENCE [LARGE SCALE GENOMIC DNA]</scope>
    <source>
        <strain evidence="10 11">DSM 18760</strain>
    </source>
</reference>
<evidence type="ECO:0000256" key="9">
    <source>
        <dbReference type="RuleBase" id="RU362122"/>
    </source>
</evidence>
<dbReference type="GO" id="GO:0015190">
    <property type="term" value="F:L-leucine transmembrane transporter activity"/>
    <property type="evidence" value="ECO:0007669"/>
    <property type="project" value="TreeGrafter"/>
</dbReference>
<name>A0A226BYI7_9FIRM</name>
<dbReference type="PANTHER" id="PTHR30588">
    <property type="entry name" value="BRANCHED-CHAIN AMINO ACID TRANSPORT SYSTEM 2 CARRIER PROTEIN"/>
    <property type="match status" value="1"/>
</dbReference>
<comment type="subcellular location">
    <subcellularLocation>
        <location evidence="1 9">Cell membrane</location>
        <topology evidence="1 9">Multi-pass membrane protein</topology>
    </subcellularLocation>
</comment>
<feature type="transmembrane region" description="Helical" evidence="9">
    <location>
        <begin position="366"/>
        <end position="386"/>
    </location>
</feature>
<dbReference type="AlphaFoldDB" id="A0A226BYI7"/>
<evidence type="ECO:0000256" key="1">
    <source>
        <dbReference type="ARBA" id="ARBA00004651"/>
    </source>
</evidence>
<dbReference type="RefSeq" id="WP_089024149.1">
    <property type="nucleotide sequence ID" value="NZ_NIQC01000025.1"/>
</dbReference>
<comment type="similarity">
    <text evidence="2 9">Belongs to the branched chain amino acid transporter family.</text>
</comment>
<dbReference type="GO" id="GO:0005886">
    <property type="term" value="C:plasma membrane"/>
    <property type="evidence" value="ECO:0007669"/>
    <property type="project" value="UniProtKB-SubCell"/>
</dbReference>
<sequence>MSKKGFDTIVFGFALFAMFLGAGNVIFPPFLGHSSGISWLPAAIGFLLTGVGLPLLGVVAASVAGGTIDDFGKNVSPNFGKIFGTVIILAIGPFLAIPRTGATAFELGVVQFIGNSLAASIITTTIFFGITLFFVLNPSSVIDRIGRYLTPVLVVILGAIVVGGVINPMGAPVDMEVTTPFRTGFTEGYQTMDALGSFILATIIIISLKEKGYKTTSDQVSMTIKAGIIAATGLGLIYAGLIFIGATSSSVFSEEIQRTALLIGVSERILGTMGTYALGISVFLACLTTSIGLTTTAGRFFHGITNGKLDYKLVVWLTVLFSLFIANAGVESIVMIAEPPLVTIYPVAIVLIIMTILDNYIKDKVVYKGAVLGAFIIGLVDSLMLLDVNLYGLENITRNLPFAEYGVQWIVPAIVFALVFKLIKKINTTRSNKSSDTTDIN</sequence>